<name>A0A5N3WNN8_MUNMU</name>
<feature type="region of interest" description="Disordered" evidence="3">
    <location>
        <begin position="1"/>
        <end position="23"/>
    </location>
</feature>
<proteinExistence type="inferred from homology"/>
<dbReference type="Proteomes" id="UP000326458">
    <property type="component" value="Unassembled WGS sequence"/>
</dbReference>
<gene>
    <name evidence="4" type="ORF">FD754_006584</name>
</gene>
<comment type="caution">
    <text evidence="4">The sequence shown here is derived from an EMBL/GenBank/DDBJ whole genome shotgun (WGS) entry which is preliminary data.</text>
</comment>
<evidence type="ECO:0000256" key="1">
    <source>
        <dbReference type="ARBA" id="ARBA00038479"/>
    </source>
</evidence>
<reference evidence="4 5" key="1">
    <citation type="submission" date="2019-06" db="EMBL/GenBank/DDBJ databases">
        <title>Discovery of a novel chromosome fission-fusion reversal in muntjac.</title>
        <authorList>
            <person name="Mudd A.B."/>
            <person name="Bredeson J.V."/>
            <person name="Baum R."/>
            <person name="Hockemeyer D."/>
            <person name="Rokhsar D.S."/>
        </authorList>
    </citation>
    <scope>NUCLEOTIDE SEQUENCE [LARGE SCALE GENOMIC DNA]</scope>
    <source>
        <strain evidence="4">UTSW_UCB_Mm</strain>
        <tissue evidence="4">Fibroblast cell line</tissue>
    </source>
</reference>
<dbReference type="AlphaFoldDB" id="A0A5N3WNN8"/>
<dbReference type="PANTHER" id="PTHR33505">
    <property type="entry name" value="ZGC:162634"/>
    <property type="match status" value="1"/>
</dbReference>
<dbReference type="Gene3D" id="2.20.25.10">
    <property type="match status" value="1"/>
</dbReference>
<comment type="similarity">
    <text evidence="1">Belongs to the PREY family.</text>
</comment>
<evidence type="ECO:0000256" key="2">
    <source>
        <dbReference type="ARBA" id="ARBA00040939"/>
    </source>
</evidence>
<dbReference type="InterPro" id="IPR005651">
    <property type="entry name" value="Trm112-like"/>
</dbReference>
<evidence type="ECO:0000313" key="5">
    <source>
        <dbReference type="Proteomes" id="UP000326458"/>
    </source>
</evidence>
<sequence>MCGRLAAVSAPVGVQPSTDRSERMEKQPFVLDQVLLWFLVCPLSSKPLSEAWTNELMNEGLGRAYPILGGVPNMVPQQEVEQH</sequence>
<keyword evidence="5" id="KW-1185">Reference proteome</keyword>
<evidence type="ECO:0000313" key="4">
    <source>
        <dbReference type="EMBL" id="KAB0362428.1"/>
    </source>
</evidence>
<protein>
    <recommendedName>
        <fullName evidence="2">Protein preY, mitochondrial</fullName>
    </recommendedName>
</protein>
<organism evidence="4 5">
    <name type="scientific">Muntiacus muntjak</name>
    <name type="common">Barking deer</name>
    <name type="synonym">Indian muntjac</name>
    <dbReference type="NCBI Taxonomy" id="9888"/>
    <lineage>
        <taxon>Eukaryota</taxon>
        <taxon>Metazoa</taxon>
        <taxon>Chordata</taxon>
        <taxon>Craniata</taxon>
        <taxon>Vertebrata</taxon>
        <taxon>Euteleostomi</taxon>
        <taxon>Mammalia</taxon>
        <taxon>Eutheria</taxon>
        <taxon>Laurasiatheria</taxon>
        <taxon>Artiodactyla</taxon>
        <taxon>Ruminantia</taxon>
        <taxon>Pecora</taxon>
        <taxon>Cervidae</taxon>
        <taxon>Muntiacinae</taxon>
        <taxon>Muntiacus</taxon>
    </lineage>
</organism>
<dbReference type="PANTHER" id="PTHR33505:SF4">
    <property type="entry name" value="PROTEIN PREY, MITOCHONDRIAL"/>
    <property type="match status" value="1"/>
</dbReference>
<dbReference type="SUPFAM" id="SSF158997">
    <property type="entry name" value="Trm112p-like"/>
    <property type="match status" value="1"/>
</dbReference>
<accession>A0A5N3WNN8</accession>
<dbReference type="Pfam" id="PF03966">
    <property type="entry name" value="Trm112p"/>
    <property type="match status" value="1"/>
</dbReference>
<evidence type="ECO:0000256" key="3">
    <source>
        <dbReference type="SAM" id="MobiDB-lite"/>
    </source>
</evidence>
<dbReference type="EMBL" id="VCEA01000001">
    <property type="protein sequence ID" value="KAB0362428.1"/>
    <property type="molecule type" value="Genomic_DNA"/>
</dbReference>